<keyword evidence="2 7" id="KW-0436">Ligase</keyword>
<sequence length="477" mass="54828">MPDNKVVTRFAPSPTGLLHLGNYRTAIFAYLYAKKNNGSFVLRIEDTDRKRSKKEYEKNIIESLKWLGLDYDKFYRQSEHVDRHQFYLEKMIKEGNAYISKEAAKDGSGVIKELVRFKNPNIDVSFKDEIKGEVTMNTKDLGDFVIAKNLGEPLFHLAVVVDDFEAGVTHVIRGEDHVSNTPRQVLIGRAIGAPTPIYAHMPLVLAPDRLKLSKRRGALPLTEYKNRGFLPEAILNGVAFVGWNPGTEKEIFTRDELIEAFELSRVQKSPAVFSEEKLEWFNKEHMKLLSPEEIEKNILEQLPDNMRNKKIIPIIFERISKWGDVKIVAEKLAYLFNRLGYSDVNLPIWRDLENHPEKIEKTLGYLKSVLDLLKVAKEENWNYESLKNTIWDYSGKEGRGNILWPLRFALSGEKESPDPFELAEILGRSETLDRIERLIKFLEDITKITFTETGETNMLNSKEATQDSTNITDTSTT</sequence>
<keyword evidence="3 7" id="KW-0547">Nucleotide-binding</keyword>
<dbReference type="GO" id="GO:0004818">
    <property type="term" value="F:glutamate-tRNA ligase activity"/>
    <property type="evidence" value="ECO:0007669"/>
    <property type="project" value="UniProtKB-UniRule"/>
</dbReference>
<dbReference type="Pfam" id="PF00749">
    <property type="entry name" value="tRNA-synt_1c"/>
    <property type="match status" value="2"/>
</dbReference>
<comment type="function">
    <text evidence="7">Catalyzes the attachment of glutamate to tRNA(Glu) in a two-step reaction: glutamate is first activated by ATP to form Glu-AMP and then transferred to the acceptor end of tRNA(Glu).</text>
</comment>
<evidence type="ECO:0000259" key="9">
    <source>
        <dbReference type="Pfam" id="PF19269"/>
    </source>
</evidence>
<reference evidence="10 11" key="1">
    <citation type="journal article" date="2015" name="Nature">
        <title>rRNA introns, odd ribosomes, and small enigmatic genomes across a large radiation of phyla.</title>
        <authorList>
            <person name="Brown C.T."/>
            <person name="Hug L.A."/>
            <person name="Thomas B.C."/>
            <person name="Sharon I."/>
            <person name="Castelle C.J."/>
            <person name="Singh A."/>
            <person name="Wilkins M.J."/>
            <person name="Williams K.H."/>
            <person name="Banfield J.F."/>
        </authorList>
    </citation>
    <scope>NUCLEOTIDE SEQUENCE [LARGE SCALE GENOMIC DNA]</scope>
</reference>
<dbReference type="SUPFAM" id="SSF48163">
    <property type="entry name" value="An anticodon-binding domain of class I aminoacyl-tRNA synthetases"/>
    <property type="match status" value="1"/>
</dbReference>
<dbReference type="Proteomes" id="UP000033949">
    <property type="component" value="Unassembled WGS sequence"/>
</dbReference>
<evidence type="ECO:0000256" key="6">
    <source>
        <dbReference type="ARBA" id="ARBA00023146"/>
    </source>
</evidence>
<evidence type="ECO:0000313" key="11">
    <source>
        <dbReference type="Proteomes" id="UP000033949"/>
    </source>
</evidence>
<dbReference type="SUPFAM" id="SSF52374">
    <property type="entry name" value="Nucleotidylyl transferase"/>
    <property type="match status" value="1"/>
</dbReference>
<dbReference type="EMBL" id="LCCC01000034">
    <property type="protein sequence ID" value="KKS23288.1"/>
    <property type="molecule type" value="Genomic_DNA"/>
</dbReference>
<dbReference type="Gene3D" id="1.10.10.350">
    <property type="match status" value="1"/>
</dbReference>
<dbReference type="PANTHER" id="PTHR43311">
    <property type="entry name" value="GLUTAMATE--TRNA LIGASE"/>
    <property type="match status" value="1"/>
</dbReference>
<feature type="short sequence motif" description="'HIGH' region" evidence="7">
    <location>
        <begin position="12"/>
        <end position="22"/>
    </location>
</feature>
<dbReference type="InterPro" id="IPR008925">
    <property type="entry name" value="aa_tRNA-synth_I_cd-bd_sf"/>
</dbReference>
<keyword evidence="7" id="KW-0963">Cytoplasm</keyword>
<keyword evidence="6 7" id="KW-0030">Aminoacyl-tRNA synthetase</keyword>
<gene>
    <name evidence="7" type="primary">gltX</name>
    <name evidence="10" type="ORF">UU82_C0034G0006</name>
</gene>
<evidence type="ECO:0000256" key="5">
    <source>
        <dbReference type="ARBA" id="ARBA00022917"/>
    </source>
</evidence>
<dbReference type="InterPro" id="IPR000924">
    <property type="entry name" value="Glu/Gln-tRNA-synth"/>
</dbReference>
<dbReference type="PROSITE" id="PS00178">
    <property type="entry name" value="AA_TRNA_LIGASE_I"/>
    <property type="match status" value="1"/>
</dbReference>
<evidence type="ECO:0000256" key="2">
    <source>
        <dbReference type="ARBA" id="ARBA00022598"/>
    </source>
</evidence>
<dbReference type="EC" id="6.1.1.17" evidence="7"/>
<dbReference type="InterPro" id="IPR004527">
    <property type="entry name" value="Glu-tRNA-ligase_bac/mito"/>
</dbReference>
<feature type="domain" description="Glutamyl/glutaminyl-tRNA synthetase class Ib catalytic" evidence="8">
    <location>
        <begin position="110"/>
        <end position="280"/>
    </location>
</feature>
<dbReference type="GO" id="GO:0006424">
    <property type="term" value="P:glutamyl-tRNA aminoacylation"/>
    <property type="evidence" value="ECO:0007669"/>
    <property type="project" value="UniProtKB-UniRule"/>
</dbReference>
<keyword evidence="5 7" id="KW-0648">Protein biosynthesis</keyword>
<accession>A0A0G1ADD1</accession>
<evidence type="ECO:0000313" key="10">
    <source>
        <dbReference type="EMBL" id="KKS23288.1"/>
    </source>
</evidence>
<name>A0A0G1ADD1_9BACT</name>
<evidence type="ECO:0000256" key="4">
    <source>
        <dbReference type="ARBA" id="ARBA00022840"/>
    </source>
</evidence>
<dbReference type="InterPro" id="IPR049940">
    <property type="entry name" value="GluQ/Sye"/>
</dbReference>
<keyword evidence="4 7" id="KW-0067">ATP-binding</keyword>
<dbReference type="InterPro" id="IPR033910">
    <property type="entry name" value="GluRS_core"/>
</dbReference>
<evidence type="ECO:0000256" key="7">
    <source>
        <dbReference type="HAMAP-Rule" id="MF_00022"/>
    </source>
</evidence>
<protein>
    <recommendedName>
        <fullName evidence="7">Glutamate--tRNA ligase</fullName>
        <ecNumber evidence="7">6.1.1.17</ecNumber>
    </recommendedName>
    <alternativeName>
        <fullName evidence="7">Glutamyl-tRNA synthetase</fullName>
        <shortName evidence="7">GluRS</shortName>
    </alternativeName>
</protein>
<comment type="caution">
    <text evidence="10">The sequence shown here is derived from an EMBL/GenBank/DDBJ whole genome shotgun (WGS) entry which is preliminary data.</text>
</comment>
<evidence type="ECO:0000256" key="3">
    <source>
        <dbReference type="ARBA" id="ARBA00022741"/>
    </source>
</evidence>
<dbReference type="GO" id="GO:0005524">
    <property type="term" value="F:ATP binding"/>
    <property type="evidence" value="ECO:0007669"/>
    <property type="project" value="UniProtKB-UniRule"/>
</dbReference>
<dbReference type="InterPro" id="IPR045462">
    <property type="entry name" value="aa-tRNA-synth_I_cd-bd"/>
</dbReference>
<dbReference type="PATRIC" id="fig|1618755.3.peg.549"/>
<feature type="domain" description="Aminoacyl-tRNA synthetase class I anticodon-binding" evidence="9">
    <location>
        <begin position="303"/>
        <end position="439"/>
    </location>
</feature>
<dbReference type="InterPro" id="IPR020058">
    <property type="entry name" value="Glu/Gln-tRNA-synth_Ib_cat-dom"/>
</dbReference>
<comment type="caution">
    <text evidence="7">Lacks conserved residue(s) required for the propagation of feature annotation.</text>
</comment>
<dbReference type="GO" id="GO:0005829">
    <property type="term" value="C:cytosol"/>
    <property type="evidence" value="ECO:0007669"/>
    <property type="project" value="TreeGrafter"/>
</dbReference>
<dbReference type="InterPro" id="IPR001412">
    <property type="entry name" value="aa-tRNA-synth_I_CS"/>
</dbReference>
<dbReference type="Gene3D" id="3.40.50.620">
    <property type="entry name" value="HUPs"/>
    <property type="match status" value="2"/>
</dbReference>
<feature type="binding site" evidence="7">
    <location>
        <position position="214"/>
    </location>
    <ligand>
        <name>ATP</name>
        <dbReference type="ChEBI" id="CHEBI:30616"/>
    </ligand>
</feature>
<comment type="subunit">
    <text evidence="7">Monomer.</text>
</comment>
<dbReference type="AlphaFoldDB" id="A0A0G1ADD1"/>
<feature type="domain" description="Glutamyl/glutaminyl-tRNA synthetase class Ib catalytic" evidence="8">
    <location>
        <begin position="5"/>
        <end position="102"/>
    </location>
</feature>
<dbReference type="PANTHER" id="PTHR43311:SF2">
    <property type="entry name" value="GLUTAMATE--TRNA LIGASE, MITOCHONDRIAL-RELATED"/>
    <property type="match status" value="1"/>
</dbReference>
<dbReference type="InterPro" id="IPR020751">
    <property type="entry name" value="aa-tRNA-synth_I_codon-bd_sub2"/>
</dbReference>
<organism evidence="10 11">
    <name type="scientific">Candidatus Nomurabacteria bacterium GW2011_GWC2_41_8</name>
    <dbReference type="NCBI Taxonomy" id="1618755"/>
    <lineage>
        <taxon>Bacteria</taxon>
        <taxon>Candidatus Nomuraibacteriota</taxon>
    </lineage>
</organism>
<comment type="subcellular location">
    <subcellularLocation>
        <location evidence="7">Cytoplasm</location>
    </subcellularLocation>
</comment>
<comment type="catalytic activity">
    <reaction evidence="7">
        <text>tRNA(Glu) + L-glutamate + ATP = L-glutamyl-tRNA(Glu) + AMP + diphosphate</text>
        <dbReference type="Rhea" id="RHEA:23540"/>
        <dbReference type="Rhea" id="RHEA-COMP:9663"/>
        <dbReference type="Rhea" id="RHEA-COMP:9680"/>
        <dbReference type="ChEBI" id="CHEBI:29985"/>
        <dbReference type="ChEBI" id="CHEBI:30616"/>
        <dbReference type="ChEBI" id="CHEBI:33019"/>
        <dbReference type="ChEBI" id="CHEBI:78442"/>
        <dbReference type="ChEBI" id="CHEBI:78520"/>
        <dbReference type="ChEBI" id="CHEBI:456215"/>
        <dbReference type="EC" id="6.1.1.17"/>
    </reaction>
</comment>
<dbReference type="CDD" id="cd00808">
    <property type="entry name" value="GluRS_core"/>
    <property type="match status" value="1"/>
</dbReference>
<dbReference type="Pfam" id="PF19269">
    <property type="entry name" value="Anticodon_2"/>
    <property type="match status" value="1"/>
</dbReference>
<dbReference type="GO" id="GO:0000049">
    <property type="term" value="F:tRNA binding"/>
    <property type="evidence" value="ECO:0007669"/>
    <property type="project" value="InterPro"/>
</dbReference>
<dbReference type="InterPro" id="IPR014729">
    <property type="entry name" value="Rossmann-like_a/b/a_fold"/>
</dbReference>
<dbReference type="HAMAP" id="MF_00022">
    <property type="entry name" value="Glu_tRNA_synth_type1"/>
    <property type="match status" value="1"/>
</dbReference>
<comment type="similarity">
    <text evidence="1 7">Belongs to the class-I aminoacyl-tRNA synthetase family. Glutamate--tRNA ligase type 1 subfamily.</text>
</comment>
<proteinExistence type="inferred from homology"/>
<feature type="short sequence motif" description="'KMSKS' region" evidence="7">
    <location>
        <begin position="211"/>
        <end position="215"/>
    </location>
</feature>
<dbReference type="PRINTS" id="PR00987">
    <property type="entry name" value="TRNASYNTHGLU"/>
</dbReference>
<evidence type="ECO:0000256" key="1">
    <source>
        <dbReference type="ARBA" id="ARBA00007894"/>
    </source>
</evidence>
<evidence type="ECO:0000259" key="8">
    <source>
        <dbReference type="Pfam" id="PF00749"/>
    </source>
</evidence>
<dbReference type="GO" id="GO:0008270">
    <property type="term" value="F:zinc ion binding"/>
    <property type="evidence" value="ECO:0007669"/>
    <property type="project" value="InterPro"/>
</dbReference>